<organism evidence="3 4">
    <name type="scientific">Peribacillus butanolivorans</name>
    <dbReference type="NCBI Taxonomy" id="421767"/>
    <lineage>
        <taxon>Bacteria</taxon>
        <taxon>Bacillati</taxon>
        <taxon>Bacillota</taxon>
        <taxon>Bacilli</taxon>
        <taxon>Bacillales</taxon>
        <taxon>Bacillaceae</taxon>
        <taxon>Peribacillus</taxon>
    </lineage>
</organism>
<name>A0AAX0RRU8_9BACI</name>
<evidence type="ECO:0000256" key="2">
    <source>
        <dbReference type="ARBA" id="ARBA00022801"/>
    </source>
</evidence>
<proteinExistence type="predicted"/>
<evidence type="ECO:0000256" key="1">
    <source>
        <dbReference type="ARBA" id="ARBA00022722"/>
    </source>
</evidence>
<dbReference type="EMBL" id="NUEQ01000025">
    <property type="protein sequence ID" value="PEJ32419.1"/>
    <property type="molecule type" value="Genomic_DNA"/>
</dbReference>
<dbReference type="PANTHER" id="PTHR33607">
    <property type="entry name" value="ENDONUCLEASE-1"/>
    <property type="match status" value="1"/>
</dbReference>
<dbReference type="InterPro" id="IPR007346">
    <property type="entry name" value="Endonuclease-I"/>
</dbReference>
<dbReference type="RefSeq" id="WP_098176461.1">
    <property type="nucleotide sequence ID" value="NZ_NUEQ01000025.1"/>
</dbReference>
<dbReference type="InterPro" id="IPR044925">
    <property type="entry name" value="His-Me_finger_sf"/>
</dbReference>
<keyword evidence="3" id="KW-0255">Endonuclease</keyword>
<accession>A0AAX0RRU8</accession>
<evidence type="ECO:0000313" key="3">
    <source>
        <dbReference type="EMBL" id="PEJ32419.1"/>
    </source>
</evidence>
<dbReference type="PANTHER" id="PTHR33607:SF2">
    <property type="entry name" value="ENDONUCLEASE-1"/>
    <property type="match status" value="1"/>
</dbReference>
<gene>
    <name evidence="3" type="ORF">CN689_14970</name>
</gene>
<evidence type="ECO:0000313" key="4">
    <source>
        <dbReference type="Proteomes" id="UP000220106"/>
    </source>
</evidence>
<keyword evidence="1" id="KW-0540">Nuclease</keyword>
<keyword evidence="2" id="KW-0378">Hydrolase</keyword>
<sequence>MKYSLELLERERELALAELVKFNENREYYDEKKDRKIQEEYYLAGSWDRVRLNHLLVTTHKNQLNYSPHRHVYPWVDLQENGKLKSLYSGKRMDPVQVIEEDIRILEILTKDIQTSNVENIIVNCEHVVPQSWFSKKEPMRGDLHHLFACEPTCNSSRGNYPYHDFKDYVPEVSSRGIKQGCGKTEEGKFEPEYGKGIVARATLYFLLRYEGIIDSANVNMELLLEWHRLFPVSLYEKHRNQAIFEVQGNRNPFIDFPEMAEVWK</sequence>
<comment type="caution">
    <text evidence="3">The sequence shown here is derived from an EMBL/GenBank/DDBJ whole genome shotgun (WGS) entry which is preliminary data.</text>
</comment>
<dbReference type="GO" id="GO:0004519">
    <property type="term" value="F:endonuclease activity"/>
    <property type="evidence" value="ECO:0007669"/>
    <property type="project" value="UniProtKB-KW"/>
</dbReference>
<dbReference type="SUPFAM" id="SSF54060">
    <property type="entry name" value="His-Me finger endonucleases"/>
    <property type="match status" value="1"/>
</dbReference>
<dbReference type="GO" id="GO:0016787">
    <property type="term" value="F:hydrolase activity"/>
    <property type="evidence" value="ECO:0007669"/>
    <property type="project" value="UniProtKB-KW"/>
</dbReference>
<dbReference type="Pfam" id="PF04231">
    <property type="entry name" value="Endonuclease_1"/>
    <property type="match status" value="1"/>
</dbReference>
<dbReference type="AlphaFoldDB" id="A0AAX0RRU8"/>
<dbReference type="Proteomes" id="UP000220106">
    <property type="component" value="Unassembled WGS sequence"/>
</dbReference>
<reference evidence="3 4" key="1">
    <citation type="submission" date="2017-09" db="EMBL/GenBank/DDBJ databases">
        <title>Large-scale bioinformatics analysis of Bacillus genomes uncovers conserved roles of natural products in bacterial physiology.</title>
        <authorList>
            <consortium name="Agbiome Team Llc"/>
            <person name="Bleich R.M."/>
            <person name="Kirk G.J."/>
            <person name="Santa Maria K.C."/>
            <person name="Allen S.E."/>
            <person name="Farag S."/>
            <person name="Shank E.A."/>
            <person name="Bowers A."/>
        </authorList>
    </citation>
    <scope>NUCLEOTIDE SEQUENCE [LARGE SCALE GENOMIC DNA]</scope>
    <source>
        <strain evidence="3 4">AFS003229</strain>
    </source>
</reference>
<protein>
    <submittedName>
        <fullName evidence="3">Endonuclease I</fullName>
    </submittedName>
</protein>